<keyword evidence="2" id="KW-1133">Transmembrane helix</keyword>
<sequence>MNQLNQTQNLQKLLTELKWANDELNELNSLKKYLPTNDDIAQQQQKLDKEQHDARIGVQSRAWSSSLCSLRLVAEKLNFKPTVEQMSLLDAEDSAEIEADAIRDKLKRTEKEKARINDELDEVNKKLEQCQNQIEAKKKQRDEQQKLLAANNRRTFYRKLAHAPGIVFAVITAILSIEYLIA</sequence>
<protein>
    <submittedName>
        <fullName evidence="3">Uncharacterized protein</fullName>
    </submittedName>
</protein>
<keyword evidence="1" id="KW-0175">Coiled coil</keyword>
<dbReference type="RefSeq" id="WP_126780667.1">
    <property type="nucleotide sequence ID" value="NZ_PIQC01000003.1"/>
</dbReference>
<feature type="coiled-coil region" evidence="1">
    <location>
        <begin position="92"/>
        <end position="154"/>
    </location>
</feature>
<comment type="caution">
    <text evidence="3">The sequence shown here is derived from an EMBL/GenBank/DDBJ whole genome shotgun (WGS) entry which is preliminary data.</text>
</comment>
<gene>
    <name evidence="3" type="ORF">CWI78_04460</name>
</gene>
<organism evidence="3 4">
    <name type="scientific">Idiomarina ramblicola</name>
    <dbReference type="NCBI Taxonomy" id="263724"/>
    <lineage>
        <taxon>Bacteria</taxon>
        <taxon>Pseudomonadati</taxon>
        <taxon>Pseudomonadota</taxon>
        <taxon>Gammaproteobacteria</taxon>
        <taxon>Alteromonadales</taxon>
        <taxon>Idiomarinaceae</taxon>
        <taxon>Idiomarina</taxon>
    </lineage>
</organism>
<keyword evidence="2" id="KW-0812">Transmembrane</keyword>
<feature type="transmembrane region" description="Helical" evidence="2">
    <location>
        <begin position="160"/>
        <end position="181"/>
    </location>
</feature>
<evidence type="ECO:0000256" key="1">
    <source>
        <dbReference type="SAM" id="Coils"/>
    </source>
</evidence>
<keyword evidence="2" id="KW-0472">Membrane</keyword>
<name>A0A432Z1J6_9GAMM</name>
<dbReference type="AlphaFoldDB" id="A0A432Z1J6"/>
<dbReference type="Proteomes" id="UP000288058">
    <property type="component" value="Unassembled WGS sequence"/>
</dbReference>
<keyword evidence="4" id="KW-1185">Reference proteome</keyword>
<reference evidence="4" key="1">
    <citation type="journal article" date="2018" name="Front. Microbiol.">
        <title>Genome-Based Analysis Reveals the Taxonomy and Diversity of the Family Idiomarinaceae.</title>
        <authorList>
            <person name="Liu Y."/>
            <person name="Lai Q."/>
            <person name="Shao Z."/>
        </authorList>
    </citation>
    <scope>NUCLEOTIDE SEQUENCE [LARGE SCALE GENOMIC DNA]</scope>
    <source>
        <strain evidence="4">R22</strain>
    </source>
</reference>
<evidence type="ECO:0000313" key="3">
    <source>
        <dbReference type="EMBL" id="RUO71774.1"/>
    </source>
</evidence>
<dbReference type="EMBL" id="PIQC01000003">
    <property type="protein sequence ID" value="RUO71774.1"/>
    <property type="molecule type" value="Genomic_DNA"/>
</dbReference>
<evidence type="ECO:0000313" key="4">
    <source>
        <dbReference type="Proteomes" id="UP000288058"/>
    </source>
</evidence>
<accession>A0A432Z1J6</accession>
<evidence type="ECO:0000256" key="2">
    <source>
        <dbReference type="SAM" id="Phobius"/>
    </source>
</evidence>
<proteinExistence type="predicted"/>